<dbReference type="AlphaFoldDB" id="A0A9Q3UZJ4"/>
<gene>
    <name evidence="3" type="ORF">IEW27_12300</name>
    <name evidence="4" type="ORF">LNP80_22130</name>
</gene>
<accession>A0A9Q3UZJ4</accession>
<evidence type="ECO:0000313" key="6">
    <source>
        <dbReference type="Proteomes" id="UP001107960"/>
    </source>
</evidence>
<reference evidence="3" key="3">
    <citation type="submission" date="2024-05" db="EMBL/GenBank/DDBJ databases">
        <title>Description of novel Chryseobacterium sp. strain C-2.</title>
        <authorList>
            <person name="Saticioglu I.B."/>
        </authorList>
    </citation>
    <scope>NUCLEOTIDE SEQUENCE</scope>
    <source>
        <strain evidence="3">C-2</strain>
    </source>
</reference>
<dbReference type="InterPro" id="IPR007527">
    <property type="entry name" value="Znf_SWIM"/>
</dbReference>
<evidence type="ECO:0000313" key="5">
    <source>
        <dbReference type="Proteomes" id="UP000603715"/>
    </source>
</evidence>
<protein>
    <recommendedName>
        <fullName evidence="2">SWIM-type domain-containing protein</fullName>
    </recommendedName>
</protein>
<evidence type="ECO:0000313" key="4">
    <source>
        <dbReference type="EMBL" id="MCC9036911.1"/>
    </source>
</evidence>
<proteinExistence type="predicted"/>
<dbReference type="RefSeq" id="WP_191179860.1">
    <property type="nucleotide sequence ID" value="NZ_JACXXP010000014.1"/>
</dbReference>
<dbReference type="EMBL" id="JACXXP010000014">
    <property type="protein sequence ID" value="MBD3905364.1"/>
    <property type="molecule type" value="Genomic_DNA"/>
</dbReference>
<dbReference type="Proteomes" id="UP000603715">
    <property type="component" value="Unassembled WGS sequence"/>
</dbReference>
<dbReference type="PROSITE" id="PS50966">
    <property type="entry name" value="ZF_SWIM"/>
    <property type="match status" value="1"/>
</dbReference>
<evidence type="ECO:0000259" key="2">
    <source>
        <dbReference type="PROSITE" id="PS50966"/>
    </source>
</evidence>
<comment type="caution">
    <text evidence="4">The sequence shown here is derived from an EMBL/GenBank/DDBJ whole genome shotgun (WGS) entry which is preliminary data.</text>
</comment>
<evidence type="ECO:0000256" key="1">
    <source>
        <dbReference type="PROSITE-ProRule" id="PRU00325"/>
    </source>
</evidence>
<keyword evidence="1" id="KW-0863">Zinc-finger</keyword>
<feature type="domain" description="SWIM-type" evidence="2">
    <location>
        <begin position="48"/>
        <end position="82"/>
    </location>
</feature>
<reference evidence="5" key="2">
    <citation type="submission" date="2023-07" db="EMBL/GenBank/DDBJ databases">
        <title>Description of novel Chryseobacterium sp. strain C-2.</title>
        <authorList>
            <person name="Saticioglu I.B."/>
        </authorList>
    </citation>
    <scope>NUCLEOTIDE SEQUENCE [LARGE SCALE GENOMIC DNA]</scope>
    <source>
        <strain evidence="5">C-2</strain>
    </source>
</reference>
<dbReference type="EMBL" id="JAJJML010000001">
    <property type="protein sequence ID" value="MCC9036911.1"/>
    <property type="molecule type" value="Genomic_DNA"/>
</dbReference>
<dbReference type="Proteomes" id="UP001107960">
    <property type="component" value="Unassembled WGS sequence"/>
</dbReference>
<keyword evidence="1" id="KW-0479">Metal-binding</keyword>
<keyword evidence="1" id="KW-0862">Zinc</keyword>
<sequence>MFSILDLESQFSKQKINKSKKMTVREFEEESKNHFVSFVDDEIESFDVQIVLNPKSEIIKSSCDCNSNDFCLHQLALSIFISENNSGKTTSKKTTKRKISEAEMVMEDLNSEEMKSWLLEFFKKNKDAEMQFLLEFAETKKEFSDDEIKQIIIKTTQSVVGKKKNIAAQDVKKIVDLMTKSLEPVEQFLSQNINKESSFEKFLLINTIIVDFQMSVYTSSTRIDKFLENFKIKFASYFNSIKDIEIWEKSAEKYWNVFFNENIPLTIYFYQFILEMYHSGTKEQKIFIAERVKNQIIIWIKNKVDLRSSIKEDLLPIIAENGFFPSLQKYFPIALYENSYNIKVINEVIKIDVSKAEEFCKKIINRNTNEKYNLPYYETLEGLYEKSNNVQGLAYVKRGKFNSNYNLDDYIFIEQNEEDREIFKKFRTRVLSNLKGSFRSDEKYTEIYFAILEHEKNYKKMLEVVTDYVPSNIIIKYMKNLYDFDRKKFLINSTRRSGWGSREEDDEILIDFLVDNYNTDELRQQFPRQTFGFGEAKFSNRLLAKINEKEKK</sequence>
<reference evidence="4" key="1">
    <citation type="submission" date="2021-11" db="EMBL/GenBank/DDBJ databases">
        <title>Description of novel Chryseobacterium species.</title>
        <authorList>
            <person name="Saticioglu I.B."/>
            <person name="Ay H."/>
            <person name="Altun S."/>
            <person name="Duman M."/>
        </authorList>
    </citation>
    <scope>NUCLEOTIDE SEQUENCE</scope>
    <source>
        <strain evidence="4">C-39</strain>
    </source>
</reference>
<name>A0A9Q3UZJ4_9FLAO</name>
<dbReference type="GO" id="GO:0008270">
    <property type="term" value="F:zinc ion binding"/>
    <property type="evidence" value="ECO:0007669"/>
    <property type="project" value="UniProtKB-KW"/>
</dbReference>
<evidence type="ECO:0000313" key="3">
    <source>
        <dbReference type="EMBL" id="MBD3905364.1"/>
    </source>
</evidence>
<organism evidence="4 6">
    <name type="scientific">Chryseobacterium muglaense</name>
    <dbReference type="NCBI Taxonomy" id="2893752"/>
    <lineage>
        <taxon>Bacteria</taxon>
        <taxon>Pseudomonadati</taxon>
        <taxon>Bacteroidota</taxon>
        <taxon>Flavobacteriia</taxon>
        <taxon>Flavobacteriales</taxon>
        <taxon>Weeksellaceae</taxon>
        <taxon>Chryseobacterium group</taxon>
        <taxon>Chryseobacterium</taxon>
    </lineage>
</organism>
<keyword evidence="5" id="KW-1185">Reference proteome</keyword>